<evidence type="ECO:0000313" key="3">
    <source>
        <dbReference type="Proteomes" id="UP000244441"/>
    </source>
</evidence>
<sequence>MYKFSFLHLLVASVIIGCNATTPLSSQDQQVEVASATKSTYARYVPERKDDFAWENDLVAFRAYGPAARAGAENAGVDCWLKRVDYPIINKWYKLHFEQGKSYHEDHGEGLDNYHVGSSAGCGGTSLWLNGQREPLETWTKWQILEQTKEKTKFKLFYERDIAGKTYQEEKLITIELGQRLYSVSSRFLVDGQPAPSLAVTVGVTTHDGKAQVKTNKDKGWIATWENLDGYGLGTAVVVNPESVVEFKTIDSNGVKDAGHALILLNTNSQGEISYKAGYGWQKAKAIETFSQWQNYLNNHK</sequence>
<keyword evidence="1" id="KW-0732">Signal</keyword>
<evidence type="ECO:0000313" key="2">
    <source>
        <dbReference type="EMBL" id="AWB66108.1"/>
    </source>
</evidence>
<dbReference type="OrthoDB" id="9800230at2"/>
<dbReference type="Proteomes" id="UP000244441">
    <property type="component" value="Chromosome"/>
</dbReference>
<dbReference type="RefSeq" id="WP_108602179.1">
    <property type="nucleotide sequence ID" value="NZ_CP026604.1"/>
</dbReference>
<accession>A0A2S0VPG6</accession>
<keyword evidence="3" id="KW-1185">Reference proteome</keyword>
<dbReference type="AlphaFoldDB" id="A0A2S0VPG6"/>
<dbReference type="PROSITE" id="PS51257">
    <property type="entry name" value="PROKAR_LIPOPROTEIN"/>
    <property type="match status" value="1"/>
</dbReference>
<proteinExistence type="predicted"/>
<gene>
    <name evidence="2" type="ORF">C2869_06480</name>
</gene>
<dbReference type="Pfam" id="PF16153">
    <property type="entry name" value="DUF4861"/>
    <property type="match status" value="1"/>
</dbReference>
<protein>
    <submittedName>
        <fullName evidence="2">DUF4861 domain-containing protein</fullName>
    </submittedName>
</protein>
<name>A0A2S0VPG6_9ALTE</name>
<dbReference type="InterPro" id="IPR032342">
    <property type="entry name" value="DUF4861"/>
</dbReference>
<dbReference type="EMBL" id="CP026604">
    <property type="protein sequence ID" value="AWB66108.1"/>
    <property type="molecule type" value="Genomic_DNA"/>
</dbReference>
<feature type="signal peptide" evidence="1">
    <location>
        <begin position="1"/>
        <end position="20"/>
    </location>
</feature>
<dbReference type="KEGG" id="cate:C2869_06480"/>
<reference evidence="2 3" key="1">
    <citation type="submission" date="2018-01" db="EMBL/GenBank/DDBJ databases">
        <title>Genome sequence of a Cantenovulum-like bacteria.</title>
        <authorList>
            <person name="Tan W.R."/>
            <person name="Lau N.-S."/>
            <person name="Go F."/>
            <person name="Amirul A.-A.A."/>
        </authorList>
    </citation>
    <scope>NUCLEOTIDE SEQUENCE [LARGE SCALE GENOMIC DNA]</scope>
    <source>
        <strain evidence="2 3">CCB-QB4</strain>
    </source>
</reference>
<feature type="chain" id="PRO_5015614890" evidence="1">
    <location>
        <begin position="21"/>
        <end position="301"/>
    </location>
</feature>
<organism evidence="2 3">
    <name type="scientific">Saccharobesus litoralis</name>
    <dbReference type="NCBI Taxonomy" id="2172099"/>
    <lineage>
        <taxon>Bacteria</taxon>
        <taxon>Pseudomonadati</taxon>
        <taxon>Pseudomonadota</taxon>
        <taxon>Gammaproteobacteria</taxon>
        <taxon>Alteromonadales</taxon>
        <taxon>Alteromonadaceae</taxon>
        <taxon>Saccharobesus</taxon>
    </lineage>
</organism>
<evidence type="ECO:0000256" key="1">
    <source>
        <dbReference type="SAM" id="SignalP"/>
    </source>
</evidence>